<proteinExistence type="predicted"/>
<accession>A0AAE3XKY2</accession>
<keyword evidence="2" id="KW-1185">Reference proteome</keyword>
<dbReference type="AlphaFoldDB" id="A0AAE3XKY2"/>
<dbReference type="PROSITE" id="PS51257">
    <property type="entry name" value="PROKAR_LIPOPROTEIN"/>
    <property type="match status" value="1"/>
</dbReference>
<sequence>MKFRIILSVLICLGFISCDDREKRNDEIQFQLNKEFHSQKLSKVDDLFRYILNDAYSSGELTHVKRNLKIVHSLKMRIENNHYLDNFLESNLKEYINFLDSIERENHYNYTNQNINLNYGNSKLKYAMLLTELAPREINLIARLCTRYSCYFNFDFDDSFKRTIISENVIVANGQEKKETISIQNLLKTKLMRLYCLM</sequence>
<protein>
    <recommendedName>
        <fullName evidence="3">Lipoprotein</fullName>
    </recommendedName>
</protein>
<comment type="caution">
    <text evidence="1">The sequence shown here is derived from an EMBL/GenBank/DDBJ whole genome shotgun (WGS) entry which is preliminary data.</text>
</comment>
<evidence type="ECO:0000313" key="1">
    <source>
        <dbReference type="EMBL" id="MDR6237899.1"/>
    </source>
</evidence>
<dbReference type="RefSeq" id="WP_309937368.1">
    <property type="nucleotide sequence ID" value="NZ_AP025305.1"/>
</dbReference>
<organism evidence="1 2">
    <name type="scientific">Aureibacter tunicatorum</name>
    <dbReference type="NCBI Taxonomy" id="866807"/>
    <lineage>
        <taxon>Bacteria</taxon>
        <taxon>Pseudomonadati</taxon>
        <taxon>Bacteroidota</taxon>
        <taxon>Cytophagia</taxon>
        <taxon>Cytophagales</taxon>
        <taxon>Persicobacteraceae</taxon>
        <taxon>Aureibacter</taxon>
    </lineage>
</organism>
<gene>
    <name evidence="1" type="ORF">HNQ88_000875</name>
</gene>
<dbReference type="EMBL" id="JAVDQD010000001">
    <property type="protein sequence ID" value="MDR6237899.1"/>
    <property type="molecule type" value="Genomic_DNA"/>
</dbReference>
<evidence type="ECO:0000313" key="2">
    <source>
        <dbReference type="Proteomes" id="UP001185092"/>
    </source>
</evidence>
<reference evidence="1" key="1">
    <citation type="submission" date="2023-07" db="EMBL/GenBank/DDBJ databases">
        <title>Genomic Encyclopedia of Type Strains, Phase IV (KMG-IV): sequencing the most valuable type-strain genomes for metagenomic binning, comparative biology and taxonomic classification.</title>
        <authorList>
            <person name="Goeker M."/>
        </authorList>
    </citation>
    <scope>NUCLEOTIDE SEQUENCE</scope>
    <source>
        <strain evidence="1">DSM 26174</strain>
    </source>
</reference>
<dbReference type="Proteomes" id="UP001185092">
    <property type="component" value="Unassembled WGS sequence"/>
</dbReference>
<evidence type="ECO:0008006" key="3">
    <source>
        <dbReference type="Google" id="ProtNLM"/>
    </source>
</evidence>
<name>A0AAE3XKY2_9BACT</name>